<accession>A0A7L3WV17</accession>
<feature type="region of interest" description="Disordered" evidence="1">
    <location>
        <begin position="44"/>
        <end position="82"/>
    </location>
</feature>
<dbReference type="Proteomes" id="UP000518911">
    <property type="component" value="Unassembled WGS sequence"/>
</dbReference>
<feature type="compositionally biased region" description="Gly residues" evidence="1">
    <location>
        <begin position="63"/>
        <end position="76"/>
    </location>
</feature>
<evidence type="ECO:0000313" key="3">
    <source>
        <dbReference type="Proteomes" id="UP000518911"/>
    </source>
</evidence>
<evidence type="ECO:0000256" key="1">
    <source>
        <dbReference type="SAM" id="MobiDB-lite"/>
    </source>
</evidence>
<gene>
    <name evidence="2" type="primary">Ehbp1l1_1</name>
    <name evidence="2" type="ORF">ATLROG_R14535</name>
</gene>
<sequence length="82" mass="8275">PGPTGVVPPSQRLRDTGQFVGAELAALEQEQARVDARAETLERELRGLMSSGTGGGRGERGGVGHGDGTGSLPGAGGHRDRG</sequence>
<dbReference type="AlphaFoldDB" id="A0A7L3WV17"/>
<protein>
    <submittedName>
        <fullName evidence="2">EH1L1 protein</fullName>
    </submittedName>
</protein>
<feature type="non-terminal residue" evidence="2">
    <location>
        <position position="1"/>
    </location>
</feature>
<dbReference type="EMBL" id="VZUJ01094557">
    <property type="protein sequence ID" value="NXV79429.1"/>
    <property type="molecule type" value="Genomic_DNA"/>
</dbReference>
<feature type="non-terminal residue" evidence="2">
    <location>
        <position position="82"/>
    </location>
</feature>
<name>A0A7L3WV17_9GRUI</name>
<organism evidence="2 3">
    <name type="scientific">Atlantisia rogersi</name>
    <name type="common">Inaccessible Island rail</name>
    <dbReference type="NCBI Taxonomy" id="2478892"/>
    <lineage>
        <taxon>Eukaryota</taxon>
        <taxon>Metazoa</taxon>
        <taxon>Chordata</taxon>
        <taxon>Craniata</taxon>
        <taxon>Vertebrata</taxon>
        <taxon>Euteleostomi</taxon>
        <taxon>Archelosauria</taxon>
        <taxon>Archosauria</taxon>
        <taxon>Dinosauria</taxon>
        <taxon>Saurischia</taxon>
        <taxon>Theropoda</taxon>
        <taxon>Coelurosauria</taxon>
        <taxon>Aves</taxon>
        <taxon>Neognathae</taxon>
        <taxon>Neoaves</taxon>
        <taxon>Gruiformes</taxon>
        <taxon>Rallidae</taxon>
        <taxon>Atlantisia</taxon>
    </lineage>
</organism>
<proteinExistence type="predicted"/>
<evidence type="ECO:0000313" key="2">
    <source>
        <dbReference type="EMBL" id="NXV79429.1"/>
    </source>
</evidence>
<keyword evidence="3" id="KW-1185">Reference proteome</keyword>
<reference evidence="2 3" key="1">
    <citation type="submission" date="2019-09" db="EMBL/GenBank/DDBJ databases">
        <title>Bird 10,000 Genomes (B10K) Project - Family phase.</title>
        <authorList>
            <person name="Zhang G."/>
        </authorList>
    </citation>
    <scope>NUCLEOTIDE SEQUENCE [LARGE SCALE GENOMIC DNA]</scope>
    <source>
        <strain evidence="2">OUT-0055</strain>
        <tissue evidence="2">Blood</tissue>
    </source>
</reference>
<comment type="caution">
    <text evidence="2">The sequence shown here is derived from an EMBL/GenBank/DDBJ whole genome shotgun (WGS) entry which is preliminary data.</text>
</comment>